<dbReference type="InterPro" id="IPR006059">
    <property type="entry name" value="SBP"/>
</dbReference>
<evidence type="ECO:0000256" key="1">
    <source>
        <dbReference type="SAM" id="MobiDB-lite"/>
    </source>
</evidence>
<keyword evidence="2" id="KW-0732">Signal</keyword>
<dbReference type="Gene3D" id="3.40.190.10">
    <property type="entry name" value="Periplasmic binding protein-like II"/>
    <property type="match status" value="2"/>
</dbReference>
<evidence type="ECO:0000256" key="2">
    <source>
        <dbReference type="SAM" id="SignalP"/>
    </source>
</evidence>
<evidence type="ECO:0000313" key="4">
    <source>
        <dbReference type="Proteomes" id="UP001056756"/>
    </source>
</evidence>
<evidence type="ECO:0000313" key="3">
    <source>
        <dbReference type="EMBL" id="URN95457.1"/>
    </source>
</evidence>
<organism evidence="3 4">
    <name type="scientific">Candidatus Pristimantibacillus lignocellulolyticus</name>
    <dbReference type="NCBI Taxonomy" id="2994561"/>
    <lineage>
        <taxon>Bacteria</taxon>
        <taxon>Bacillati</taxon>
        <taxon>Bacillota</taxon>
        <taxon>Bacilli</taxon>
        <taxon>Bacillales</taxon>
        <taxon>Paenibacillaceae</taxon>
        <taxon>Candidatus Pristimantibacillus</taxon>
    </lineage>
</organism>
<dbReference type="Pfam" id="PF13416">
    <property type="entry name" value="SBP_bac_8"/>
    <property type="match status" value="1"/>
</dbReference>
<dbReference type="PROSITE" id="PS51257">
    <property type="entry name" value="PROKAR_LIPOPROTEIN"/>
    <property type="match status" value="1"/>
</dbReference>
<reference evidence="3" key="1">
    <citation type="submission" date="2022-05" db="EMBL/GenBank/DDBJ databases">
        <title>Novel bacterial taxa in a minimal lignocellulolytic consortium and its capacity to transform plastics disclosed by genome-resolved metagenomics.</title>
        <authorList>
            <person name="Rodriguez C.A.D."/>
            <person name="Diaz-Garcia L."/>
            <person name="Herrera K."/>
            <person name="Tarazona N.A."/>
            <person name="Sproer C."/>
            <person name="Overmann J."/>
            <person name="Jimenez D.J."/>
        </authorList>
    </citation>
    <scope>NUCLEOTIDE SEQUENCE</scope>
    <source>
        <strain evidence="3">MAG5</strain>
    </source>
</reference>
<feature type="region of interest" description="Disordered" evidence="1">
    <location>
        <begin position="30"/>
        <end position="51"/>
    </location>
</feature>
<feature type="chain" id="PRO_5039920440" evidence="2">
    <location>
        <begin position="20"/>
        <end position="459"/>
    </location>
</feature>
<dbReference type="PANTHER" id="PTHR43649:SF12">
    <property type="entry name" value="DIACETYLCHITOBIOSE BINDING PROTEIN DASA"/>
    <property type="match status" value="1"/>
</dbReference>
<accession>A0A9J6ZIA2</accession>
<name>A0A9J6ZIA2_9BACL</name>
<feature type="compositionally biased region" description="Polar residues" evidence="1">
    <location>
        <begin position="30"/>
        <end position="40"/>
    </location>
</feature>
<feature type="compositionally biased region" description="Basic and acidic residues" evidence="1">
    <location>
        <begin position="42"/>
        <end position="51"/>
    </location>
</feature>
<protein>
    <submittedName>
        <fullName evidence="3">Extracellular solute-binding protein</fullName>
    </submittedName>
</protein>
<dbReference type="Proteomes" id="UP001056756">
    <property type="component" value="Chromosome"/>
</dbReference>
<gene>
    <name evidence="3" type="ORF">NAG76_04140</name>
</gene>
<dbReference type="InterPro" id="IPR050490">
    <property type="entry name" value="Bact_solute-bd_prot1"/>
</dbReference>
<dbReference type="SUPFAM" id="SSF53850">
    <property type="entry name" value="Periplasmic binding protein-like II"/>
    <property type="match status" value="1"/>
</dbReference>
<dbReference type="EMBL" id="CP097899">
    <property type="protein sequence ID" value="URN95457.1"/>
    <property type="molecule type" value="Genomic_DNA"/>
</dbReference>
<dbReference type="PANTHER" id="PTHR43649">
    <property type="entry name" value="ARABINOSE-BINDING PROTEIN-RELATED"/>
    <property type="match status" value="1"/>
</dbReference>
<proteinExistence type="predicted"/>
<dbReference type="KEGG" id="plig:NAG76_04140"/>
<sequence>MTRKLAGLLALCMLMALLAACGGNGANKPTNGGNTPSTTAPAKDKEQPSGEKKVIKMLGWKQSTNNTVIESINKKFEEKYPEYKVEYVTTAPDDEYKQAYKTRVPAGEVDIFADLSAMRLSPSDWTPGAKVPDWQQFIDNGLIQDLSDQAFIKNYNEADIKDGGTYQDKVYAIPAGKVAMGGLFYNKDIFAKYDLKVPTTWSEFINVNEVLLQNNVTPIAMAGKDKWPVKLAAMNLQAQLLADGNQSEFIEGLWKGTSKFNDPDAIEVLEKMKTIQDKYTINGFMGIDYGTLTSYFTGEKVAMMVNGVWEAGAVQAAKPDMNFGYFPLPATDDPARIKLIGKYDMTWYVTNNGGNTEGAIKWLEFFSQPEIYQEFVQATGFLPVQPNIATTEFLDAEVQPYMNNFEVAYEIKMINRDNIGQHLEAEGIHTEYLAPGGEFKTAKELADVQQKEWEAAAPK</sequence>
<feature type="signal peptide" evidence="2">
    <location>
        <begin position="1"/>
        <end position="19"/>
    </location>
</feature>
<dbReference type="AlphaFoldDB" id="A0A9J6ZIA2"/>